<evidence type="ECO:0000256" key="6">
    <source>
        <dbReference type="ARBA" id="ARBA00023180"/>
    </source>
</evidence>
<keyword evidence="5 8" id="KW-0472">Membrane</keyword>
<dbReference type="GO" id="GO:0005886">
    <property type="term" value="C:plasma membrane"/>
    <property type="evidence" value="ECO:0007669"/>
    <property type="project" value="UniProtKB-SubCell"/>
</dbReference>
<dbReference type="InterPro" id="IPR049452">
    <property type="entry name" value="Anoctamin_TM"/>
</dbReference>
<dbReference type="Pfam" id="PF04547">
    <property type="entry name" value="Anoctamin"/>
    <property type="match status" value="1"/>
</dbReference>
<feature type="transmembrane region" description="Helical" evidence="8">
    <location>
        <begin position="511"/>
        <end position="532"/>
    </location>
</feature>
<keyword evidence="4 8" id="KW-1133">Transmembrane helix</keyword>
<feature type="transmembrane region" description="Helical" evidence="8">
    <location>
        <begin position="462"/>
        <end position="484"/>
    </location>
</feature>
<reference evidence="11" key="1">
    <citation type="submission" date="2020-05" db="EMBL/GenBank/DDBJ databases">
        <title>Phylogenomic resolution of chytrid fungi.</title>
        <authorList>
            <person name="Stajich J.E."/>
            <person name="Amses K."/>
            <person name="Simmons R."/>
            <person name="Seto K."/>
            <person name="Myers J."/>
            <person name="Bonds A."/>
            <person name="Quandt C.A."/>
            <person name="Barry K."/>
            <person name="Liu P."/>
            <person name="Grigoriev I."/>
            <person name="Longcore J.E."/>
            <person name="James T.Y."/>
        </authorList>
    </citation>
    <scope>NUCLEOTIDE SEQUENCE</scope>
    <source>
        <strain evidence="11">JEL0476</strain>
    </source>
</reference>
<dbReference type="GO" id="GO:0032541">
    <property type="term" value="C:cortical endoplasmic reticulum"/>
    <property type="evidence" value="ECO:0007669"/>
    <property type="project" value="TreeGrafter"/>
</dbReference>
<organism evidence="11 12">
    <name type="scientific">Clydaea vesicula</name>
    <dbReference type="NCBI Taxonomy" id="447962"/>
    <lineage>
        <taxon>Eukaryota</taxon>
        <taxon>Fungi</taxon>
        <taxon>Fungi incertae sedis</taxon>
        <taxon>Chytridiomycota</taxon>
        <taxon>Chytridiomycota incertae sedis</taxon>
        <taxon>Chytridiomycetes</taxon>
        <taxon>Lobulomycetales</taxon>
        <taxon>Lobulomycetaceae</taxon>
        <taxon>Clydaea</taxon>
    </lineage>
</organism>
<evidence type="ECO:0000259" key="10">
    <source>
        <dbReference type="Pfam" id="PF16178"/>
    </source>
</evidence>
<feature type="domain" description="Anoctamin dimerisation" evidence="10">
    <location>
        <begin position="151"/>
        <end position="293"/>
    </location>
</feature>
<comment type="subcellular location">
    <subcellularLocation>
        <location evidence="1">Cell membrane</location>
        <topology evidence="1">Multi-pass membrane protein</topology>
    </subcellularLocation>
</comment>
<accession>A0AAD5U9C8</accession>
<name>A0AAD5U9C8_9FUNG</name>
<evidence type="ECO:0000256" key="5">
    <source>
        <dbReference type="ARBA" id="ARBA00023136"/>
    </source>
</evidence>
<feature type="transmembrane region" description="Helical" evidence="8">
    <location>
        <begin position="624"/>
        <end position="647"/>
    </location>
</feature>
<dbReference type="InterPro" id="IPR007632">
    <property type="entry name" value="Anoctamin"/>
</dbReference>
<feature type="compositionally biased region" description="Polar residues" evidence="7">
    <location>
        <begin position="253"/>
        <end position="262"/>
    </location>
</feature>
<gene>
    <name evidence="11" type="primary">ANO7_2</name>
    <name evidence="11" type="ORF">HK099_006048</name>
</gene>
<dbReference type="GO" id="GO:0005254">
    <property type="term" value="F:chloride channel activity"/>
    <property type="evidence" value="ECO:0007669"/>
    <property type="project" value="TreeGrafter"/>
</dbReference>
<evidence type="ECO:0000256" key="3">
    <source>
        <dbReference type="ARBA" id="ARBA00022692"/>
    </source>
</evidence>
<dbReference type="Pfam" id="PF16178">
    <property type="entry name" value="Anoct_dimer"/>
    <property type="match status" value="1"/>
</dbReference>
<protein>
    <submittedName>
        <fullName evidence="11">Anoctamin-7</fullName>
    </submittedName>
</protein>
<evidence type="ECO:0000256" key="2">
    <source>
        <dbReference type="ARBA" id="ARBA00022475"/>
    </source>
</evidence>
<proteinExistence type="predicted"/>
<keyword evidence="2" id="KW-1003">Cell membrane</keyword>
<feature type="domain" description="Anoctamin transmembrane" evidence="9">
    <location>
        <begin position="335"/>
        <end position="673"/>
    </location>
</feature>
<evidence type="ECO:0000256" key="1">
    <source>
        <dbReference type="ARBA" id="ARBA00004651"/>
    </source>
</evidence>
<feature type="region of interest" description="Disordered" evidence="7">
    <location>
        <begin position="253"/>
        <end position="281"/>
    </location>
</feature>
<feature type="transmembrane region" description="Helical" evidence="8">
    <location>
        <begin position="552"/>
        <end position="572"/>
    </location>
</feature>
<dbReference type="InterPro" id="IPR032394">
    <property type="entry name" value="Anoct_dimer"/>
</dbReference>
<evidence type="ECO:0000313" key="11">
    <source>
        <dbReference type="EMBL" id="KAJ3228168.1"/>
    </source>
</evidence>
<feature type="transmembrane region" description="Helical" evidence="8">
    <location>
        <begin position="421"/>
        <end position="447"/>
    </location>
</feature>
<evidence type="ECO:0000256" key="8">
    <source>
        <dbReference type="SAM" id="Phobius"/>
    </source>
</evidence>
<dbReference type="PANTHER" id="PTHR12308">
    <property type="entry name" value="ANOCTAMIN"/>
    <property type="match status" value="1"/>
</dbReference>
<evidence type="ECO:0000313" key="12">
    <source>
        <dbReference type="Proteomes" id="UP001211065"/>
    </source>
</evidence>
<dbReference type="PANTHER" id="PTHR12308:SF73">
    <property type="entry name" value="ANOCTAMIN"/>
    <property type="match status" value="1"/>
</dbReference>
<dbReference type="GO" id="GO:0046983">
    <property type="term" value="F:protein dimerization activity"/>
    <property type="evidence" value="ECO:0007669"/>
    <property type="project" value="InterPro"/>
</dbReference>
<keyword evidence="6" id="KW-0325">Glycoprotein</keyword>
<keyword evidence="3 8" id="KW-0812">Transmembrane</keyword>
<evidence type="ECO:0000256" key="4">
    <source>
        <dbReference type="ARBA" id="ARBA00022989"/>
    </source>
</evidence>
<dbReference type="Proteomes" id="UP001211065">
    <property type="component" value="Unassembled WGS sequence"/>
</dbReference>
<dbReference type="EMBL" id="JADGJW010000005">
    <property type="protein sequence ID" value="KAJ3228168.1"/>
    <property type="molecule type" value="Genomic_DNA"/>
</dbReference>
<comment type="caution">
    <text evidence="11">The sequence shown here is derived from an EMBL/GenBank/DDBJ whole genome shotgun (WGS) entry which is preliminary data.</text>
</comment>
<dbReference type="AlphaFoldDB" id="A0AAD5U9C8"/>
<keyword evidence="12" id="KW-1185">Reference proteome</keyword>
<sequence length="746" mass="85917">MSNISDSNVQLKFHQEPEESANLLNSSRSTILDETMQAINDPNLFNNSSVNIPLTNFSINLNSNYFNPCHSNIIVNSLGDSTFIHFYKKKDASLFEKISNFKKNKQNSSLSDALDKFIDYNKADVFCQLLYKNDTLLPAAVIKFALNKLPENSEKNKKKILDISDFEAELLKLGLICVFELASEAIAEEEVWYIKIFAPFSTLADEAEKVHLKLPTILKKADTIKSRLKEKSVLIKKNKILKRNSSLVEFNENAEIQTSNSKSDTDSDPEIQEDSQKSSALRRRTLRQRMLSLVLNKNPPKAYLPTFVEGPDGTFIGSLKYMFCIITDPQIPHTTFHNSYEMIFDNPLTAPYALFISLWALIFLEFWKRQEATLQVVWGITEMHKLKMYRPQWKGTDIRTSPITGLQEKYHPKRKRLTLKALSFLTLGVGILFIVFIQVLIIVYQALVKGERNGNKDLSKVYIASGLGAAFSLVNIIVFTPIYLRLATTLTDIENHKTEGGWENSFIAKEFVLNFVLTYTPLIFIGVIKVFIKDVWDSANPVYRSYLSELTIQMVIIFMGYQYFYQVVEILMAPLKNLIVKIWEYFSKTEEEKEMKKKKFIYYQDEKLQKYVQRYDFSTKIIQFGFLTLFSAAFPLAPFFALISNIFEIRLDTFKLLTQVQRPFALRQKDIGLCKWFDTKVNTYFDPNYVTGAAMSESTSSKVLAFKFAFWVINVLVPDCPEAIRNYIKHEAYCKKLESGEEADDS</sequence>
<evidence type="ECO:0000256" key="7">
    <source>
        <dbReference type="SAM" id="MobiDB-lite"/>
    </source>
</evidence>
<evidence type="ECO:0000259" key="9">
    <source>
        <dbReference type="Pfam" id="PF04547"/>
    </source>
</evidence>